<sequence>MFQRPNSRESYRALPRYPLIVCATLVQNPANLGGLCRTVEAFRLQSLVLADLATIRSPVFKNLAASSHHWQPLQACPPADLPQWLGQQQANYPIVALTAEPTAIPLPKFVFPQQAVLLLGQELTGIPAALLDQCDYAVTIPQFGLVESLNVQTAAAIAIYEYVRQRIG</sequence>
<dbReference type="InterPro" id="IPR029026">
    <property type="entry name" value="tRNA_m1G_MTases_N"/>
</dbReference>
<dbReference type="GO" id="GO:0016423">
    <property type="term" value="F:tRNA (guanine) methyltransferase activity"/>
    <property type="evidence" value="ECO:0007669"/>
    <property type="project" value="InterPro"/>
</dbReference>
<dbReference type="GO" id="GO:0003723">
    <property type="term" value="F:RNA binding"/>
    <property type="evidence" value="ECO:0007669"/>
    <property type="project" value="InterPro"/>
</dbReference>
<dbReference type="CDD" id="cd18091">
    <property type="entry name" value="SpoU-like_TRM3-like"/>
    <property type="match status" value="1"/>
</dbReference>
<proteinExistence type="predicted"/>
<name>A0AA96WH02_9CYAN</name>
<keyword evidence="1 4" id="KW-0489">Methyltransferase</keyword>
<dbReference type="RefSeq" id="WP_316430946.1">
    <property type="nucleotide sequence ID" value="NZ_CP053586.1"/>
</dbReference>
<dbReference type="Gene3D" id="3.40.1280.10">
    <property type="match status" value="1"/>
</dbReference>
<dbReference type="InterPro" id="IPR044748">
    <property type="entry name" value="Trm3/TARBP1_C"/>
</dbReference>
<dbReference type="Pfam" id="PF00588">
    <property type="entry name" value="SpoU_methylase"/>
    <property type="match status" value="1"/>
</dbReference>
<dbReference type="GO" id="GO:0030488">
    <property type="term" value="P:tRNA methylation"/>
    <property type="evidence" value="ECO:0007669"/>
    <property type="project" value="InterPro"/>
</dbReference>
<dbReference type="InterPro" id="IPR029028">
    <property type="entry name" value="Alpha/beta_knot_MTases"/>
</dbReference>
<gene>
    <name evidence="4" type="ORF">HJG54_20100</name>
</gene>
<dbReference type="InterPro" id="IPR001537">
    <property type="entry name" value="SpoU_MeTrfase"/>
</dbReference>
<feature type="domain" description="tRNA/rRNA methyltransferase SpoU type" evidence="3">
    <location>
        <begin position="19"/>
        <end position="160"/>
    </location>
</feature>
<dbReference type="PANTHER" id="PTHR12029">
    <property type="entry name" value="RNA METHYLTRANSFERASE"/>
    <property type="match status" value="1"/>
</dbReference>
<evidence type="ECO:0000256" key="1">
    <source>
        <dbReference type="ARBA" id="ARBA00022603"/>
    </source>
</evidence>
<keyword evidence="2" id="KW-0808">Transferase</keyword>
<evidence type="ECO:0000313" key="4">
    <source>
        <dbReference type="EMBL" id="WNZ24924.1"/>
    </source>
</evidence>
<dbReference type="PANTHER" id="PTHR12029:SF11">
    <property type="entry name" value="METHYLTRANSFERASE TARBP1-RELATED"/>
    <property type="match status" value="1"/>
</dbReference>
<protein>
    <submittedName>
        <fullName evidence="4">RNA methyltransferase</fullName>
    </submittedName>
</protein>
<reference evidence="4" key="1">
    <citation type="submission" date="2020-05" db="EMBL/GenBank/DDBJ databases">
        <authorList>
            <person name="Zhu T."/>
            <person name="Keshari N."/>
            <person name="Lu X."/>
        </authorList>
    </citation>
    <scope>NUCLEOTIDE SEQUENCE</scope>
    <source>
        <strain evidence="4">NK1-12</strain>
    </source>
</reference>
<dbReference type="AlphaFoldDB" id="A0AA96WH02"/>
<dbReference type="EMBL" id="CP053586">
    <property type="protein sequence ID" value="WNZ24924.1"/>
    <property type="molecule type" value="Genomic_DNA"/>
</dbReference>
<evidence type="ECO:0000256" key="2">
    <source>
        <dbReference type="ARBA" id="ARBA00022679"/>
    </source>
</evidence>
<accession>A0AA96WH02</accession>
<evidence type="ECO:0000259" key="3">
    <source>
        <dbReference type="Pfam" id="PF00588"/>
    </source>
</evidence>
<organism evidence="4">
    <name type="scientific">Leptolyngbya sp. NK1-12</name>
    <dbReference type="NCBI Taxonomy" id="2547451"/>
    <lineage>
        <taxon>Bacteria</taxon>
        <taxon>Bacillati</taxon>
        <taxon>Cyanobacteriota</taxon>
        <taxon>Cyanophyceae</taxon>
        <taxon>Leptolyngbyales</taxon>
        <taxon>Leptolyngbyaceae</taxon>
        <taxon>Leptolyngbya group</taxon>
        <taxon>Leptolyngbya</taxon>
    </lineage>
</organism>
<dbReference type="InterPro" id="IPR045330">
    <property type="entry name" value="TRM3/TARBP1"/>
</dbReference>
<dbReference type="SUPFAM" id="SSF75217">
    <property type="entry name" value="alpha/beta knot"/>
    <property type="match status" value="1"/>
</dbReference>